<dbReference type="Proteomes" id="UP000770015">
    <property type="component" value="Unassembled WGS sequence"/>
</dbReference>
<dbReference type="Pfam" id="PF06985">
    <property type="entry name" value="HET"/>
    <property type="match status" value="1"/>
</dbReference>
<organism evidence="2 3">
    <name type="scientific">Plectosphaerella plurivora</name>
    <dbReference type="NCBI Taxonomy" id="936078"/>
    <lineage>
        <taxon>Eukaryota</taxon>
        <taxon>Fungi</taxon>
        <taxon>Dikarya</taxon>
        <taxon>Ascomycota</taxon>
        <taxon>Pezizomycotina</taxon>
        <taxon>Sordariomycetes</taxon>
        <taxon>Hypocreomycetidae</taxon>
        <taxon>Glomerellales</taxon>
        <taxon>Plectosphaerellaceae</taxon>
        <taxon>Plectosphaerella</taxon>
    </lineage>
</organism>
<dbReference type="InterPro" id="IPR010730">
    <property type="entry name" value="HET"/>
</dbReference>
<feature type="domain" description="Heterokaryon incompatibility" evidence="1">
    <location>
        <begin position="45"/>
        <end position="205"/>
    </location>
</feature>
<evidence type="ECO:0000259" key="1">
    <source>
        <dbReference type="Pfam" id="PF06985"/>
    </source>
</evidence>
<sequence length="301" mass="34571">MPTGSFDTDFRDSIRLIRLQSGRPDDPVVCDLLEVLLGDTDGVPYSALSYTWGDSSMTRSIRLDGAHFEVTSNLYGALHNLRRQTEDRYLWVDAVCIDQNNTNKRNHQVGQMRRVYQYAESVIIWLGGSTCDIDQLLDSVNDLDRRLLEDEAPTKLVRVDRARYVWEWKINSSAKDKEDFSRRSRYAMEALLLRPWFNRIWVIQEAASAKTAAIACGQNSVPTRTFALMPELLGITPHERATALLEAMPGPLRRLSWWNEKPNLETLLRKFHGCDATDPRDKIYALLDPDARCYERSDEAD</sequence>
<dbReference type="OrthoDB" id="194358at2759"/>
<gene>
    <name evidence="2" type="ORF">F5X68DRAFT_245584</name>
</gene>
<dbReference type="InterPro" id="IPR052895">
    <property type="entry name" value="HetReg/Transcr_Mod"/>
</dbReference>
<reference evidence="2" key="1">
    <citation type="journal article" date="2021" name="Nat. Commun.">
        <title>Genetic determinants of endophytism in the Arabidopsis root mycobiome.</title>
        <authorList>
            <person name="Mesny F."/>
            <person name="Miyauchi S."/>
            <person name="Thiergart T."/>
            <person name="Pickel B."/>
            <person name="Atanasova L."/>
            <person name="Karlsson M."/>
            <person name="Huettel B."/>
            <person name="Barry K.W."/>
            <person name="Haridas S."/>
            <person name="Chen C."/>
            <person name="Bauer D."/>
            <person name="Andreopoulos W."/>
            <person name="Pangilinan J."/>
            <person name="LaButti K."/>
            <person name="Riley R."/>
            <person name="Lipzen A."/>
            <person name="Clum A."/>
            <person name="Drula E."/>
            <person name="Henrissat B."/>
            <person name="Kohler A."/>
            <person name="Grigoriev I.V."/>
            <person name="Martin F.M."/>
            <person name="Hacquard S."/>
        </authorList>
    </citation>
    <scope>NUCLEOTIDE SEQUENCE</scope>
    <source>
        <strain evidence="2">MPI-SDFR-AT-0117</strain>
    </source>
</reference>
<dbReference type="PANTHER" id="PTHR24148">
    <property type="entry name" value="ANKYRIN REPEAT DOMAIN-CONTAINING PROTEIN 39 HOMOLOG-RELATED"/>
    <property type="match status" value="1"/>
</dbReference>
<dbReference type="AlphaFoldDB" id="A0A9P8V6C5"/>
<dbReference type="PANTHER" id="PTHR24148:SF78">
    <property type="entry name" value="HETEROKARYON INCOMPATIBILITY DOMAIN-CONTAINING PROTEIN"/>
    <property type="match status" value="1"/>
</dbReference>
<protein>
    <submittedName>
        <fullName evidence="2">Heterokaryon incompatibility protein-domain-containing protein</fullName>
    </submittedName>
</protein>
<keyword evidence="3" id="KW-1185">Reference proteome</keyword>
<accession>A0A9P8V6C5</accession>
<name>A0A9P8V6C5_9PEZI</name>
<comment type="caution">
    <text evidence="2">The sequence shown here is derived from an EMBL/GenBank/DDBJ whole genome shotgun (WGS) entry which is preliminary data.</text>
</comment>
<dbReference type="EMBL" id="JAGSXJ010000022">
    <property type="protein sequence ID" value="KAH6677846.1"/>
    <property type="molecule type" value="Genomic_DNA"/>
</dbReference>
<evidence type="ECO:0000313" key="2">
    <source>
        <dbReference type="EMBL" id="KAH6677846.1"/>
    </source>
</evidence>
<proteinExistence type="predicted"/>
<evidence type="ECO:0000313" key="3">
    <source>
        <dbReference type="Proteomes" id="UP000770015"/>
    </source>
</evidence>